<accession>A0A916QD35</accession>
<dbReference type="EMBL" id="BMAQ01000020">
    <property type="protein sequence ID" value="GFR38522.1"/>
    <property type="molecule type" value="Genomic_DNA"/>
</dbReference>
<evidence type="ECO:0000313" key="2">
    <source>
        <dbReference type="Proteomes" id="UP000654993"/>
    </source>
</evidence>
<gene>
    <name evidence="1" type="ORF">PRECH8_18180</name>
</gene>
<reference evidence="1" key="1">
    <citation type="submission" date="2020-08" db="EMBL/GenBank/DDBJ databases">
        <authorList>
            <person name="Uke A."/>
            <person name="Chhe C."/>
            <person name="Baramee S."/>
            <person name="Kosugi A."/>
        </authorList>
    </citation>
    <scope>NUCLEOTIDE SEQUENCE</scope>
    <source>
        <strain evidence="1">DA-C8</strain>
    </source>
</reference>
<sequence>MVKIKQGIFNGTLRAAYLKHMKMSTRKQREVKKVIRMSFYLRQPTRPSIGVKEGSIPVYGPHSSAIGKLAKSFR</sequence>
<organism evidence="1 2">
    <name type="scientific">Insulibacter thermoxylanivorax</name>
    <dbReference type="NCBI Taxonomy" id="2749268"/>
    <lineage>
        <taxon>Bacteria</taxon>
        <taxon>Bacillati</taxon>
        <taxon>Bacillota</taxon>
        <taxon>Bacilli</taxon>
        <taxon>Bacillales</taxon>
        <taxon>Paenibacillaceae</taxon>
        <taxon>Insulibacter</taxon>
    </lineage>
</organism>
<keyword evidence="2" id="KW-1185">Reference proteome</keyword>
<reference evidence="1" key="2">
    <citation type="journal article" date="2021" name="Data Brief">
        <title>Draft genome sequence data of the facultative, thermophilic, xylanolytic bacterium Paenibacillus sp. strain DA-C8.</title>
        <authorList>
            <person name="Chhe C."/>
            <person name="Uke A."/>
            <person name="Baramee S."/>
            <person name="Ungkulpasvich U."/>
            <person name="Tachaapaikoon C."/>
            <person name="Pason P."/>
            <person name="Waeonukul R."/>
            <person name="Ratanakhanokchai K."/>
            <person name="Kosugi A."/>
        </authorList>
    </citation>
    <scope>NUCLEOTIDE SEQUENCE</scope>
    <source>
        <strain evidence="1">DA-C8</strain>
    </source>
</reference>
<dbReference type="Proteomes" id="UP000654993">
    <property type="component" value="Unassembled WGS sequence"/>
</dbReference>
<comment type="caution">
    <text evidence="1">The sequence shown here is derived from an EMBL/GenBank/DDBJ whole genome shotgun (WGS) entry which is preliminary data.</text>
</comment>
<evidence type="ECO:0000313" key="1">
    <source>
        <dbReference type="EMBL" id="GFR38522.1"/>
    </source>
</evidence>
<name>A0A916QD35_9BACL</name>
<protein>
    <submittedName>
        <fullName evidence="1">Uncharacterized protein</fullName>
    </submittedName>
</protein>
<dbReference type="AlphaFoldDB" id="A0A916QD35"/>
<proteinExistence type="predicted"/>